<name>A0A1R1PW53_ZANCU</name>
<dbReference type="Proteomes" id="UP000188320">
    <property type="component" value="Unassembled WGS sequence"/>
</dbReference>
<protein>
    <submittedName>
        <fullName evidence="1">Uncharacterized protein</fullName>
    </submittedName>
</protein>
<dbReference type="EMBL" id="LSSK01000103">
    <property type="protein sequence ID" value="OMH85215.1"/>
    <property type="molecule type" value="Genomic_DNA"/>
</dbReference>
<accession>A0A1R1PW53</accession>
<reference evidence="2" key="1">
    <citation type="submission" date="2017-01" db="EMBL/GenBank/DDBJ databases">
        <authorList>
            <person name="Wang Y."/>
            <person name="White M."/>
            <person name="Kvist S."/>
            <person name="Moncalvo J.-M."/>
        </authorList>
    </citation>
    <scope>NUCLEOTIDE SEQUENCE [LARGE SCALE GENOMIC DNA]</scope>
    <source>
        <strain evidence="2">COL-18-3</strain>
    </source>
</reference>
<organism evidence="1 2">
    <name type="scientific">Zancudomyces culisetae</name>
    <name type="common">Gut fungus</name>
    <name type="synonym">Smittium culisetae</name>
    <dbReference type="NCBI Taxonomy" id="1213189"/>
    <lineage>
        <taxon>Eukaryota</taxon>
        <taxon>Fungi</taxon>
        <taxon>Fungi incertae sedis</taxon>
        <taxon>Zoopagomycota</taxon>
        <taxon>Kickxellomycotina</taxon>
        <taxon>Harpellomycetes</taxon>
        <taxon>Harpellales</taxon>
        <taxon>Legeriomycetaceae</taxon>
        <taxon>Zancudomyces</taxon>
    </lineage>
</organism>
<proteinExistence type="predicted"/>
<evidence type="ECO:0000313" key="1">
    <source>
        <dbReference type="EMBL" id="OMH85215.1"/>
    </source>
</evidence>
<comment type="caution">
    <text evidence="1">The sequence shown here is derived from an EMBL/GenBank/DDBJ whole genome shotgun (WGS) entry which is preliminary data.</text>
</comment>
<evidence type="ECO:0000313" key="2">
    <source>
        <dbReference type="Proteomes" id="UP000188320"/>
    </source>
</evidence>
<gene>
    <name evidence="1" type="ORF">AX774_g1239</name>
</gene>
<keyword evidence="2" id="KW-1185">Reference proteome</keyword>
<sequence>MDTMENKDLEHVKLVTQWVDRELEYRKSRAIFEIEGNERVDEEDVSRLMKGELKRTLLLAARHFKAER</sequence>
<dbReference type="AlphaFoldDB" id="A0A1R1PW53"/>